<dbReference type="Gene3D" id="3.30.310.70">
    <property type="entry name" value="TT1751-like domain"/>
    <property type="match status" value="1"/>
</dbReference>
<dbReference type="PANTHER" id="PTHR38342:SF2">
    <property type="entry name" value="INNER MEMBRANE OR EXPORTED"/>
    <property type="match status" value="1"/>
</dbReference>
<dbReference type="CDD" id="cd14797">
    <property type="entry name" value="DUF302"/>
    <property type="match status" value="1"/>
</dbReference>
<evidence type="ECO:0000313" key="3">
    <source>
        <dbReference type="Proteomes" id="UP000598032"/>
    </source>
</evidence>
<dbReference type="InterPro" id="IPR035923">
    <property type="entry name" value="TT1751-like_sf"/>
</dbReference>
<protein>
    <recommendedName>
        <fullName evidence="1">DUF302 domain-containing protein</fullName>
    </recommendedName>
</protein>
<keyword evidence="3" id="KW-1185">Reference proteome</keyword>
<dbReference type="SUPFAM" id="SSF103247">
    <property type="entry name" value="TT1751-like"/>
    <property type="match status" value="1"/>
</dbReference>
<organism evidence="2 3">
    <name type="scientific">Paraburkholderia metrosideri</name>
    <dbReference type="NCBI Taxonomy" id="580937"/>
    <lineage>
        <taxon>Bacteria</taxon>
        <taxon>Pseudomonadati</taxon>
        <taxon>Pseudomonadota</taxon>
        <taxon>Betaproteobacteria</taxon>
        <taxon>Burkholderiales</taxon>
        <taxon>Burkholderiaceae</taxon>
        <taxon>Paraburkholderia</taxon>
    </lineage>
</organism>
<dbReference type="EMBL" id="CAJHCP010000009">
    <property type="protein sequence ID" value="CAD6546881.1"/>
    <property type="molecule type" value="Genomic_DNA"/>
</dbReference>
<dbReference type="PANTHER" id="PTHR38342">
    <property type="entry name" value="SLR5037 PROTEIN"/>
    <property type="match status" value="1"/>
</dbReference>
<proteinExistence type="predicted"/>
<feature type="domain" description="DUF302" evidence="1">
    <location>
        <begin position="131"/>
        <end position="191"/>
    </location>
</feature>
<evidence type="ECO:0000259" key="1">
    <source>
        <dbReference type="Pfam" id="PF03625"/>
    </source>
</evidence>
<name>A0ABM8NWJ2_9BURK</name>
<sequence length="222" mass="23620">MLLRFQAADADCVGSLGRLALQHMSPTATRSLFRTGAQQHNRPLALHGTPKLNESVSSGFDATMQALLIRATPARLRERTVRMGDMMATGSIAGSADNGIVTVASAHSGIATVDRFQALIRDKGLMLFTCIDFSGDAGRAGLALPFSQLVIFGNPKAGTPLMQYAPTAALDLPLKVLIWEDADGRAWLSFNSTDYLSQRHALPDDLMKPVSGVAALVDAAAR</sequence>
<comment type="caution">
    <text evidence="2">The sequence shown here is derived from an EMBL/GenBank/DDBJ whole genome shotgun (WGS) entry which is preliminary data.</text>
</comment>
<accession>A0ABM8NWJ2</accession>
<evidence type="ECO:0000313" key="2">
    <source>
        <dbReference type="EMBL" id="CAD6546881.1"/>
    </source>
</evidence>
<dbReference type="Pfam" id="PF03625">
    <property type="entry name" value="DUF302"/>
    <property type="match status" value="1"/>
</dbReference>
<dbReference type="Proteomes" id="UP000598032">
    <property type="component" value="Unassembled WGS sequence"/>
</dbReference>
<reference evidence="2 3" key="1">
    <citation type="submission" date="2020-10" db="EMBL/GenBank/DDBJ databases">
        <authorList>
            <person name="Peeters C."/>
        </authorList>
    </citation>
    <scope>NUCLEOTIDE SEQUENCE [LARGE SCALE GENOMIC DNA]</scope>
    <source>
        <strain evidence="2 3">LMG 28140</strain>
    </source>
</reference>
<dbReference type="InterPro" id="IPR005180">
    <property type="entry name" value="DUF302"/>
</dbReference>
<gene>
    <name evidence="2" type="ORF">LMG28140_04392</name>
</gene>